<evidence type="ECO:0000259" key="7">
    <source>
        <dbReference type="PROSITE" id="PS50157"/>
    </source>
</evidence>
<gene>
    <name evidence="9" type="primary">LOC106178659</name>
</gene>
<dbReference type="GO" id="GO:0000977">
    <property type="term" value="F:RNA polymerase II transcription regulatory region sequence-specific DNA binding"/>
    <property type="evidence" value="ECO:0007669"/>
    <property type="project" value="TreeGrafter"/>
</dbReference>
<dbReference type="PANTHER" id="PTHR24379:SF127">
    <property type="entry name" value="BLOODY FINGERS-RELATED"/>
    <property type="match status" value="1"/>
</dbReference>
<keyword evidence="3 5" id="KW-0863">Zinc-finger</keyword>
<evidence type="ECO:0000256" key="6">
    <source>
        <dbReference type="SAM" id="MobiDB-lite"/>
    </source>
</evidence>
<feature type="domain" description="C2H2-type" evidence="7">
    <location>
        <begin position="471"/>
        <end position="498"/>
    </location>
</feature>
<feature type="domain" description="C2H2-type" evidence="7">
    <location>
        <begin position="499"/>
        <end position="526"/>
    </location>
</feature>
<dbReference type="Proteomes" id="UP000085678">
    <property type="component" value="Unplaced"/>
</dbReference>
<dbReference type="Gene3D" id="3.30.160.60">
    <property type="entry name" value="Classic Zinc Finger"/>
    <property type="match status" value="4"/>
</dbReference>
<evidence type="ECO:0000256" key="1">
    <source>
        <dbReference type="ARBA" id="ARBA00022723"/>
    </source>
</evidence>
<proteinExistence type="predicted"/>
<feature type="domain" description="C2H2-type" evidence="7">
    <location>
        <begin position="444"/>
        <end position="471"/>
    </location>
</feature>
<feature type="region of interest" description="Disordered" evidence="6">
    <location>
        <begin position="313"/>
        <end position="339"/>
    </location>
</feature>
<dbReference type="InParanoid" id="A0A1S3K432"/>
<dbReference type="GO" id="GO:0008270">
    <property type="term" value="F:zinc ion binding"/>
    <property type="evidence" value="ECO:0007669"/>
    <property type="project" value="UniProtKB-KW"/>
</dbReference>
<name>A0A1S3K432_LINAN</name>
<evidence type="ECO:0000256" key="3">
    <source>
        <dbReference type="ARBA" id="ARBA00022771"/>
    </source>
</evidence>
<dbReference type="OrthoDB" id="6162028at2759"/>
<accession>A0A1S3K432</accession>
<dbReference type="AlphaFoldDB" id="A0A1S3K432"/>
<dbReference type="PANTHER" id="PTHR24379">
    <property type="entry name" value="KRAB AND ZINC FINGER DOMAIN-CONTAINING"/>
    <property type="match status" value="1"/>
</dbReference>
<feature type="domain" description="C2H2-type" evidence="7">
    <location>
        <begin position="586"/>
        <end position="613"/>
    </location>
</feature>
<dbReference type="Pfam" id="PF13894">
    <property type="entry name" value="zf-C2H2_4"/>
    <property type="match status" value="1"/>
</dbReference>
<dbReference type="Pfam" id="PF00096">
    <property type="entry name" value="zf-C2H2"/>
    <property type="match status" value="2"/>
</dbReference>
<evidence type="ECO:0000313" key="8">
    <source>
        <dbReference type="Proteomes" id="UP000085678"/>
    </source>
</evidence>
<feature type="region of interest" description="Disordered" evidence="6">
    <location>
        <begin position="365"/>
        <end position="419"/>
    </location>
</feature>
<feature type="domain" description="C2H2-type" evidence="7">
    <location>
        <begin position="642"/>
        <end position="670"/>
    </location>
</feature>
<feature type="domain" description="C2H2-type" evidence="7">
    <location>
        <begin position="556"/>
        <end position="583"/>
    </location>
</feature>
<feature type="compositionally biased region" description="Basic residues" evidence="6">
    <location>
        <begin position="407"/>
        <end position="417"/>
    </location>
</feature>
<keyword evidence="8" id="KW-1185">Reference proteome</keyword>
<dbReference type="PROSITE" id="PS50157">
    <property type="entry name" value="ZINC_FINGER_C2H2_2"/>
    <property type="match status" value="8"/>
</dbReference>
<dbReference type="GeneID" id="106178659"/>
<sequence length="824" mass="93564">MSVPCRIIGDQVYFNVSQGMALFSTMTGGGQGEDPGQDNHAEFQTHPSAVKTTTSESNDTNISVGDLDLSGQGQGQKRLNLKSNCGTGKHKSHVVVDSGDLDCSINKMECILADYGLPIKEDHIKMVDKEVHLSQDAFIYLFFKVISLKGLDNDQKAAYLQICQEIAQSYKHYLLTVCSQNLCELENYKFSIPCRTFSEPLADVVSRDGEGGETGFDGKNKDHNAIMTQSERAEFCKELTEVKIDGKADTGERENGHSEKQTSVNKIFGDDSELGTPSHCAVKETFGNSEQDEDSELGIKRELLDDENELNFESVEKDSFGNGHESEDGELKTEHELDSRDNNKTKCVYLDRNVRTHRKIRQVEKRQPALANQNKDDTTVKIQTRKPNQNRKRKTSVKYSQGGTRVNTRKKTKRKTTKSNLSAQSCKLDCTQLKNLQSEDLKQFDCDRCDRKFLTEVELQKHSRAHSDSELRCPLCDLVFQCKVKVREHLESHAERKEFKCVHCDKIYTTLYGLKTHQIIHHGPFGEHRCDECQKVFNNPRSLEQHVKRVHKKRSLLCDFCGKHFDRESAYRAHVTKHRNLATGKHACQYCEKIFSSKVDKVQHERIHTGEAPLTCEFCGRAFKRAQNLRRHLVEIHSGIQHECPQCGKLTNSKHNMKRHISLMHEKNKDKILLRNRGTKLNRSRKQYNKGVANTSSTRGSQLNYESRGNTYQTKCLYVDLDKSKHLITKGFTHHTSNLSKIVPNQGIGVTYLKGSIGHQDHKNAQHDSAADHHVTDDQDMHAFYQLFAQPTHEVEVVTADAVDAATDPVFVAFQPTNVAYKHT</sequence>
<dbReference type="KEGG" id="lak:106178659"/>
<evidence type="ECO:0000313" key="9">
    <source>
        <dbReference type="RefSeq" id="XP_013417393.1"/>
    </source>
</evidence>
<keyword evidence="2" id="KW-0677">Repeat</keyword>
<keyword evidence="1" id="KW-0479">Metal-binding</keyword>
<dbReference type="RefSeq" id="XP_013417393.1">
    <property type="nucleotide sequence ID" value="XM_013561939.2"/>
</dbReference>
<evidence type="ECO:0000256" key="2">
    <source>
        <dbReference type="ARBA" id="ARBA00022737"/>
    </source>
</evidence>
<dbReference type="InterPro" id="IPR036236">
    <property type="entry name" value="Znf_C2H2_sf"/>
</dbReference>
<dbReference type="InterPro" id="IPR013087">
    <property type="entry name" value="Znf_C2H2_type"/>
</dbReference>
<dbReference type="PROSITE" id="PS00028">
    <property type="entry name" value="ZINC_FINGER_C2H2_1"/>
    <property type="match status" value="7"/>
</dbReference>
<feature type="compositionally biased region" description="Basic and acidic residues" evidence="6">
    <location>
        <begin position="314"/>
        <end position="339"/>
    </location>
</feature>
<feature type="domain" description="C2H2-type" evidence="7">
    <location>
        <begin position="614"/>
        <end position="642"/>
    </location>
</feature>
<reference evidence="9" key="1">
    <citation type="submission" date="2025-08" db="UniProtKB">
        <authorList>
            <consortium name="RefSeq"/>
        </authorList>
    </citation>
    <scope>IDENTIFICATION</scope>
    <source>
        <tissue evidence="9">Gonads</tissue>
    </source>
</reference>
<protein>
    <submittedName>
        <fullName evidence="9">Zinc finger and BTB domain-containing protein 17</fullName>
    </submittedName>
</protein>
<evidence type="ECO:0000256" key="4">
    <source>
        <dbReference type="ARBA" id="ARBA00022833"/>
    </source>
</evidence>
<keyword evidence="4" id="KW-0862">Zinc</keyword>
<feature type="domain" description="C2H2-type" evidence="7">
    <location>
        <begin position="528"/>
        <end position="556"/>
    </location>
</feature>
<dbReference type="SUPFAM" id="SSF57667">
    <property type="entry name" value="beta-beta-alpha zinc fingers"/>
    <property type="match status" value="3"/>
</dbReference>
<dbReference type="SMART" id="SM00355">
    <property type="entry name" value="ZnF_C2H2"/>
    <property type="match status" value="8"/>
</dbReference>
<dbReference type="GO" id="GO:0005634">
    <property type="term" value="C:nucleus"/>
    <property type="evidence" value="ECO:0007669"/>
    <property type="project" value="TreeGrafter"/>
</dbReference>
<evidence type="ECO:0000256" key="5">
    <source>
        <dbReference type="PROSITE-ProRule" id="PRU00042"/>
    </source>
</evidence>
<dbReference type="GO" id="GO:0000981">
    <property type="term" value="F:DNA-binding transcription factor activity, RNA polymerase II-specific"/>
    <property type="evidence" value="ECO:0007669"/>
    <property type="project" value="TreeGrafter"/>
</dbReference>
<organism evidence="8 9">
    <name type="scientific">Lingula anatina</name>
    <name type="common">Brachiopod</name>
    <name type="synonym">Lingula unguis</name>
    <dbReference type="NCBI Taxonomy" id="7574"/>
    <lineage>
        <taxon>Eukaryota</taxon>
        <taxon>Metazoa</taxon>
        <taxon>Spiralia</taxon>
        <taxon>Lophotrochozoa</taxon>
        <taxon>Brachiopoda</taxon>
        <taxon>Linguliformea</taxon>
        <taxon>Lingulata</taxon>
        <taxon>Lingulida</taxon>
        <taxon>Linguloidea</taxon>
        <taxon>Lingulidae</taxon>
        <taxon>Lingula</taxon>
    </lineage>
</organism>